<comment type="caution">
    <text evidence="1">The sequence shown here is derived from an EMBL/GenBank/DDBJ whole genome shotgun (WGS) entry which is preliminary data.</text>
</comment>
<proteinExistence type="predicted"/>
<organism evidence="1 2">
    <name type="scientific">Vermiconidia calcicola</name>
    <dbReference type="NCBI Taxonomy" id="1690605"/>
    <lineage>
        <taxon>Eukaryota</taxon>
        <taxon>Fungi</taxon>
        <taxon>Dikarya</taxon>
        <taxon>Ascomycota</taxon>
        <taxon>Pezizomycotina</taxon>
        <taxon>Dothideomycetes</taxon>
        <taxon>Dothideomycetidae</taxon>
        <taxon>Mycosphaerellales</taxon>
        <taxon>Extremaceae</taxon>
        <taxon>Vermiconidia</taxon>
    </lineage>
</organism>
<dbReference type="EMBL" id="JAUTXU010000233">
    <property type="protein sequence ID" value="KAK3696998.1"/>
    <property type="molecule type" value="Genomic_DNA"/>
</dbReference>
<accession>A0ACC3MKE6</accession>
<name>A0ACC3MKE6_9PEZI</name>
<gene>
    <name evidence="1" type="ORF">LTR37_017705</name>
</gene>
<keyword evidence="2" id="KW-1185">Reference proteome</keyword>
<evidence type="ECO:0000313" key="2">
    <source>
        <dbReference type="Proteomes" id="UP001281147"/>
    </source>
</evidence>
<protein>
    <submittedName>
        <fullName evidence="1">Uncharacterized protein</fullName>
    </submittedName>
</protein>
<evidence type="ECO:0000313" key="1">
    <source>
        <dbReference type="EMBL" id="KAK3696998.1"/>
    </source>
</evidence>
<dbReference type="Proteomes" id="UP001281147">
    <property type="component" value="Unassembled WGS sequence"/>
</dbReference>
<reference evidence="1" key="1">
    <citation type="submission" date="2023-07" db="EMBL/GenBank/DDBJ databases">
        <title>Black Yeasts Isolated from many extreme environments.</title>
        <authorList>
            <person name="Coleine C."/>
            <person name="Stajich J.E."/>
            <person name="Selbmann L."/>
        </authorList>
    </citation>
    <scope>NUCLEOTIDE SEQUENCE</scope>
    <source>
        <strain evidence="1">CCFEE 5714</strain>
    </source>
</reference>
<sequence>MGDKTARKKGKAAPLVQSKGVTKFMGDADIRLKNPLEQHRAAGRGGVSTRSQTSKPEASAKAAPKKKVPKEDQVSEQSAPKEQTSKKASASSDSVARDDAEDSDMAEASPVPVSHHSGEEQRAGEDHVGHPPIREAWKEAGHPSCPECEVVGLAGKHWGACDPGRREQALKNKLAKNEAKEARRSDAEAKKAQQSAKAGKEAPEAEQSDVSELKAKKQKTKRTPCGNCQAWSHETKDCAARFCANCRTKHLPRANCPSQLTGEFYSSSSTRAQPLDKRISNLSTAIANAATPEEAAAYQAVVQGLMRQQQARKRSASPRRDRGHQSERRRDRRRGSDQERVSAAENPARTNPRSKPGQKPPQRQIHTSSRVSGRCWGRMAIQPEPR</sequence>